<evidence type="ECO:0000256" key="1">
    <source>
        <dbReference type="SAM" id="Phobius"/>
    </source>
</evidence>
<organism evidence="3 4">
    <name type="scientific">Phycicoccus flavus</name>
    <dbReference type="NCBI Taxonomy" id="2502783"/>
    <lineage>
        <taxon>Bacteria</taxon>
        <taxon>Bacillati</taxon>
        <taxon>Actinomycetota</taxon>
        <taxon>Actinomycetes</taxon>
        <taxon>Micrococcales</taxon>
        <taxon>Intrasporangiaceae</taxon>
        <taxon>Phycicoccus</taxon>
    </lineage>
</organism>
<evidence type="ECO:0008006" key="5">
    <source>
        <dbReference type="Google" id="ProtNLM"/>
    </source>
</evidence>
<name>A0A8T6R5H3_9MICO</name>
<sequence length="254" mass="25302">MRKSLTAAAALALGAMPLVAMSPAHAADSTSYQANLTQLNNSGASATVMATLTGNSLKITAQRSGFLAGAPHAQHIHIGGMGQCPPADEKGSGANGALQTTDAAKYYGAIGASLTTSGDSSAKSGLAVDRFPTGDDSYSRTITLDEKTAESVRSGKAVIVMHGVDLNGNGKYDGKVKSDLDPSLPEEATDPAACGVLQASQMNSMPGGGVQTGGGSTAGIEDQGLIALGGTLLVGGAGAALVATRRRRTAEDQA</sequence>
<dbReference type="RefSeq" id="WP_165566608.1">
    <property type="nucleotide sequence ID" value="NZ_SAYU02000036.1"/>
</dbReference>
<feature type="transmembrane region" description="Helical" evidence="1">
    <location>
        <begin position="225"/>
        <end position="244"/>
    </location>
</feature>
<accession>A0A8T6R5H3</accession>
<dbReference type="Proteomes" id="UP000287866">
    <property type="component" value="Unassembled WGS sequence"/>
</dbReference>
<keyword evidence="1" id="KW-0812">Transmembrane</keyword>
<gene>
    <name evidence="3" type="ORF">EPD83_011710</name>
</gene>
<feature type="chain" id="PRO_5035823808" description="CHRD domain-containing protein" evidence="2">
    <location>
        <begin position="27"/>
        <end position="254"/>
    </location>
</feature>
<dbReference type="AlphaFoldDB" id="A0A8T6R5H3"/>
<keyword evidence="1" id="KW-0472">Membrane</keyword>
<keyword evidence="4" id="KW-1185">Reference proteome</keyword>
<dbReference type="EMBL" id="SAYU02000036">
    <property type="protein sequence ID" value="NHA68710.1"/>
    <property type="molecule type" value="Genomic_DNA"/>
</dbReference>
<keyword evidence="2" id="KW-0732">Signal</keyword>
<feature type="signal peptide" evidence="2">
    <location>
        <begin position="1"/>
        <end position="26"/>
    </location>
</feature>
<keyword evidence="1" id="KW-1133">Transmembrane helix</keyword>
<evidence type="ECO:0000313" key="3">
    <source>
        <dbReference type="EMBL" id="NHA68710.1"/>
    </source>
</evidence>
<proteinExistence type="predicted"/>
<evidence type="ECO:0000313" key="4">
    <source>
        <dbReference type="Proteomes" id="UP000287866"/>
    </source>
</evidence>
<reference evidence="3" key="1">
    <citation type="submission" date="2020-03" db="EMBL/GenBank/DDBJ databases">
        <title>Phycicoccus flavus sp. nov., a novel endophytic actinobacterium isolated from branch of Kandelia candel.</title>
        <authorList>
            <person name="Tuo L."/>
        </authorList>
    </citation>
    <scope>NUCLEOTIDE SEQUENCE</scope>
    <source>
        <strain evidence="3">CMS6Z-2</strain>
    </source>
</reference>
<evidence type="ECO:0000256" key="2">
    <source>
        <dbReference type="SAM" id="SignalP"/>
    </source>
</evidence>
<protein>
    <recommendedName>
        <fullName evidence="5">CHRD domain-containing protein</fullName>
    </recommendedName>
</protein>
<comment type="caution">
    <text evidence="3">The sequence shown here is derived from an EMBL/GenBank/DDBJ whole genome shotgun (WGS) entry which is preliminary data.</text>
</comment>